<dbReference type="Proteomes" id="UP000008672">
    <property type="component" value="Unassembled WGS sequence"/>
</dbReference>
<dbReference type="GO" id="GO:0005856">
    <property type="term" value="C:cytoskeleton"/>
    <property type="evidence" value="ECO:0007669"/>
    <property type="project" value="UniProtKB-ARBA"/>
</dbReference>
<dbReference type="PANTHER" id="PTHR21683:SF2">
    <property type="entry name" value="COILED-COIL DOMAIN-CONTAINING PROTEIN 42 LIKE-2-LIKE"/>
    <property type="match status" value="1"/>
</dbReference>
<evidence type="ECO:0000256" key="2">
    <source>
        <dbReference type="SAM" id="Coils"/>
    </source>
</evidence>
<dbReference type="Pfam" id="PF13863">
    <property type="entry name" value="DUF4200"/>
    <property type="match status" value="1"/>
</dbReference>
<evidence type="ECO:0000313" key="4">
    <source>
        <dbReference type="Ensembl" id="ENSLACP00000009712.2"/>
    </source>
</evidence>
<gene>
    <name evidence="4" type="primary">CFAP73</name>
</gene>
<dbReference type="eggNOG" id="ENOG502QRZS">
    <property type="taxonomic scope" value="Eukaryota"/>
</dbReference>
<keyword evidence="5" id="KW-1185">Reference proteome</keyword>
<reference evidence="4" key="3">
    <citation type="submission" date="2025-09" db="UniProtKB">
        <authorList>
            <consortium name="Ensembl"/>
        </authorList>
    </citation>
    <scope>IDENTIFICATION</scope>
</reference>
<dbReference type="GeneTree" id="ENSGT00940000153110"/>
<evidence type="ECO:0000256" key="1">
    <source>
        <dbReference type="ARBA" id="ARBA00023054"/>
    </source>
</evidence>
<proteinExistence type="predicted"/>
<evidence type="ECO:0000259" key="3">
    <source>
        <dbReference type="Pfam" id="PF13863"/>
    </source>
</evidence>
<feature type="domain" description="DUF4200" evidence="3">
    <location>
        <begin position="33"/>
        <end position="150"/>
    </location>
</feature>
<dbReference type="EMBL" id="AFYH01161643">
    <property type="status" value="NOT_ANNOTATED_CDS"/>
    <property type="molecule type" value="Genomic_DNA"/>
</dbReference>
<dbReference type="OrthoDB" id="10264298at2759"/>
<feature type="coiled-coil region" evidence="2">
    <location>
        <begin position="51"/>
        <end position="78"/>
    </location>
</feature>
<feature type="coiled-coil region" evidence="2">
    <location>
        <begin position="197"/>
        <end position="224"/>
    </location>
</feature>
<dbReference type="EMBL" id="AFYH01161644">
    <property type="status" value="NOT_ANNOTATED_CDS"/>
    <property type="molecule type" value="Genomic_DNA"/>
</dbReference>
<dbReference type="KEGG" id="lcm:102356425"/>
<protein>
    <submittedName>
        <fullName evidence="4">Cilia and flagella associated protein 73</fullName>
    </submittedName>
</protein>
<evidence type="ECO:0000313" key="5">
    <source>
        <dbReference type="Proteomes" id="UP000008672"/>
    </source>
</evidence>
<dbReference type="CTD" id="387885"/>
<dbReference type="STRING" id="7897.ENSLACP00000009712"/>
<dbReference type="InterPro" id="IPR025252">
    <property type="entry name" value="DUF4200"/>
</dbReference>
<dbReference type="Ensembl" id="ENSLACT00000009787.2">
    <property type="protein sequence ID" value="ENSLACP00000009712.2"/>
    <property type="gene ID" value="ENSLACG00000008564.2"/>
</dbReference>
<sequence length="312" mass="37375">MNLKDYFQTVFEDKFLVKMPEWEDDYLTPASQLLEKRREVFEMDQAYAAQKEEFQMKMESFQQRRNDLRKKEQELKDSFFKFDKFLKENDSKKIRAFKKATEEHEMAKQKGKDIEKLKRTIATLTFQKEKVQKKVEKNTTFWKYLEKVTEESEELHEVRDVIARFDTLLNNHNNLIKNDSHNQKTIKKERARLHKFLEEKGDEILEANNKITKLQDELEKFRSQTFKWEQKWAHILNTAAEKTLLLGQIKMTTLNLLQLANNQLRQEVEIPIEDTVAQLARIQVIMSSVEEVVAELKRRETTAIYQETHTAH</sequence>
<reference evidence="5" key="1">
    <citation type="submission" date="2011-08" db="EMBL/GenBank/DDBJ databases">
        <title>The draft genome of Latimeria chalumnae.</title>
        <authorList>
            <person name="Di Palma F."/>
            <person name="Alfoldi J."/>
            <person name="Johnson J."/>
            <person name="Berlin A."/>
            <person name="Gnerre S."/>
            <person name="Jaffe D."/>
            <person name="MacCallum I."/>
            <person name="Young S."/>
            <person name="Walker B.J."/>
            <person name="Lander E."/>
            <person name="Lindblad-Toh K."/>
        </authorList>
    </citation>
    <scope>NUCLEOTIDE SEQUENCE [LARGE SCALE GENOMIC DNA]</scope>
    <source>
        <strain evidence="5">Wild caught</strain>
    </source>
</reference>
<dbReference type="EMBL" id="AFYH01161645">
    <property type="status" value="NOT_ANNOTATED_CDS"/>
    <property type="molecule type" value="Genomic_DNA"/>
</dbReference>
<dbReference type="OMA" id="SIEMLYI"/>
<dbReference type="GeneID" id="102356425"/>
<organism evidence="4 5">
    <name type="scientific">Latimeria chalumnae</name>
    <name type="common">Coelacanth</name>
    <dbReference type="NCBI Taxonomy" id="7897"/>
    <lineage>
        <taxon>Eukaryota</taxon>
        <taxon>Metazoa</taxon>
        <taxon>Chordata</taxon>
        <taxon>Craniata</taxon>
        <taxon>Vertebrata</taxon>
        <taxon>Euteleostomi</taxon>
        <taxon>Coelacanthiformes</taxon>
        <taxon>Coelacanthidae</taxon>
        <taxon>Latimeria</taxon>
    </lineage>
</organism>
<keyword evidence="1 2" id="KW-0175">Coiled coil</keyword>
<dbReference type="RefSeq" id="XP_006005487.1">
    <property type="nucleotide sequence ID" value="XM_006005425.3"/>
</dbReference>
<dbReference type="HOGENOM" id="CLU_061472_2_1_1"/>
<dbReference type="InParanoid" id="H3AJ91"/>
<dbReference type="InterPro" id="IPR051147">
    <property type="entry name" value="CFAP_domain-containing"/>
</dbReference>
<accession>H3AJ91</accession>
<reference evidence="4" key="2">
    <citation type="submission" date="2025-08" db="UniProtKB">
        <authorList>
            <consortium name="Ensembl"/>
        </authorList>
    </citation>
    <scope>IDENTIFICATION</scope>
</reference>
<dbReference type="PANTHER" id="PTHR21683">
    <property type="entry name" value="COILED-COIL DOMAIN-CONTAINING PROTEIN 42 LIKE-2-LIKE-RELATED"/>
    <property type="match status" value="1"/>
</dbReference>
<name>H3AJ91_LATCH</name>
<dbReference type="AlphaFoldDB" id="H3AJ91"/>